<dbReference type="EMBL" id="ANFO01000096">
    <property type="protein sequence ID" value="KGQ12676.1"/>
    <property type="molecule type" value="Genomic_DNA"/>
</dbReference>
<feature type="compositionally biased region" description="Polar residues" evidence="1">
    <location>
        <begin position="19"/>
        <end position="33"/>
    </location>
</feature>
<dbReference type="AlphaFoldDB" id="A0A0A2VXS9"/>
<dbReference type="OrthoDB" id="5424797at2759"/>
<dbReference type="HOGENOM" id="CLU_963061_0_0_1"/>
<dbReference type="InterPro" id="IPR013087">
    <property type="entry name" value="Znf_C2H2_type"/>
</dbReference>
<reference evidence="3 4" key="1">
    <citation type="submission" date="2012-10" db="EMBL/GenBank/DDBJ databases">
        <title>Genome sequencing and analysis of entomopathogenic fungi Beauveria bassiana D1-5.</title>
        <authorList>
            <person name="Li Q."/>
            <person name="Wang L."/>
            <person name="Zhang Z."/>
            <person name="Wang Q."/>
            <person name="Ren J."/>
            <person name="Wang M."/>
            <person name="Xu W."/>
            <person name="Wang J."/>
            <person name="Lu Y."/>
            <person name="Du Q."/>
            <person name="Sun Z."/>
        </authorList>
    </citation>
    <scope>NUCLEOTIDE SEQUENCE [LARGE SCALE GENOMIC DNA]</scope>
    <source>
        <strain evidence="3 4">D1-5</strain>
    </source>
</reference>
<organism evidence="3 4">
    <name type="scientific">Beauveria bassiana D1-5</name>
    <dbReference type="NCBI Taxonomy" id="1245745"/>
    <lineage>
        <taxon>Eukaryota</taxon>
        <taxon>Fungi</taxon>
        <taxon>Dikarya</taxon>
        <taxon>Ascomycota</taxon>
        <taxon>Pezizomycotina</taxon>
        <taxon>Sordariomycetes</taxon>
        <taxon>Hypocreomycetidae</taxon>
        <taxon>Hypocreales</taxon>
        <taxon>Cordycipitaceae</taxon>
        <taxon>Beauveria</taxon>
    </lineage>
</organism>
<dbReference type="STRING" id="1245745.A0A0A2VXS9"/>
<comment type="caution">
    <text evidence="3">The sequence shown here is derived from an EMBL/GenBank/DDBJ whole genome shotgun (WGS) entry which is preliminary data.</text>
</comment>
<sequence>MEMSEHYAPFPGAHATPTKVDSNPNADVDNSSRLAAIPGPAYQDAVAQKALAASTPVAQPMHERPTLSAQSPVSVVLRTSPIKVDEYADYEVAITGKKRSHICSGYEWLTSRGRPKGSKAGMSYGQMRGGAGSRSVVHVGRSGRQKHIPNYSLKRRRRTVARPDPRTPRELYQALKPTFIGFLCEWSGCKANLHNMDTLRRHVDAIHLKPREQHCCLWGKCGERSVARQIDGVALATHLEQAHLVPMTWHVGDGPKNSWNWSIKLEADAEAVADFLKDKEGNQVTPSTRDQLVEDLHTYRTNRRKLKELILRRDENLDSQSSDASEDEDMGSGL</sequence>
<evidence type="ECO:0000256" key="1">
    <source>
        <dbReference type="SAM" id="MobiDB-lite"/>
    </source>
</evidence>
<dbReference type="Proteomes" id="UP000030106">
    <property type="component" value="Unassembled WGS sequence"/>
</dbReference>
<proteinExistence type="predicted"/>
<feature type="region of interest" description="Disordered" evidence="1">
    <location>
        <begin position="1"/>
        <end position="33"/>
    </location>
</feature>
<evidence type="ECO:0000313" key="3">
    <source>
        <dbReference type="EMBL" id="KGQ12676.1"/>
    </source>
</evidence>
<dbReference type="PROSITE" id="PS00028">
    <property type="entry name" value="ZINC_FINGER_C2H2_1"/>
    <property type="match status" value="1"/>
</dbReference>
<feature type="region of interest" description="Disordered" evidence="1">
    <location>
        <begin position="315"/>
        <end position="334"/>
    </location>
</feature>
<name>A0A0A2VXS9_BEABA</name>
<evidence type="ECO:0000259" key="2">
    <source>
        <dbReference type="PROSITE" id="PS00028"/>
    </source>
</evidence>
<protein>
    <recommendedName>
        <fullName evidence="2">C2H2-type domain-containing protein</fullName>
    </recommendedName>
</protein>
<gene>
    <name evidence="3" type="ORF">BBAD15_g1581</name>
</gene>
<feature type="domain" description="C2H2-type" evidence="2">
    <location>
        <begin position="184"/>
        <end position="207"/>
    </location>
</feature>
<evidence type="ECO:0000313" key="4">
    <source>
        <dbReference type="Proteomes" id="UP000030106"/>
    </source>
</evidence>
<accession>A0A0A2VXS9</accession>
<feature type="compositionally biased region" description="Acidic residues" evidence="1">
    <location>
        <begin position="324"/>
        <end position="334"/>
    </location>
</feature>